<proteinExistence type="predicted"/>
<keyword evidence="2" id="KW-1185">Reference proteome</keyword>
<dbReference type="EMBL" id="JALJOQ010000142">
    <property type="protein sequence ID" value="KAK9794062.1"/>
    <property type="molecule type" value="Genomic_DNA"/>
</dbReference>
<gene>
    <name evidence="1" type="ORF">WJX73_002589</name>
</gene>
<evidence type="ECO:0000313" key="1">
    <source>
        <dbReference type="EMBL" id="KAK9794062.1"/>
    </source>
</evidence>
<dbReference type="AlphaFoldDB" id="A0AAW1NSQ7"/>
<comment type="caution">
    <text evidence="1">The sequence shown here is derived from an EMBL/GenBank/DDBJ whole genome shotgun (WGS) entry which is preliminary data.</text>
</comment>
<sequence>MEALIAGWDKGPVINIPDHIQSLRQPSACVNAFYHVLDAPSDSRHWASRRKRSGLKPQTGRFQAFRPPCTLSSGASA</sequence>
<reference evidence="1 2" key="1">
    <citation type="journal article" date="2024" name="Nat. Commun.">
        <title>Phylogenomics reveals the evolutionary origins of lichenization in chlorophyte algae.</title>
        <authorList>
            <person name="Puginier C."/>
            <person name="Libourel C."/>
            <person name="Otte J."/>
            <person name="Skaloud P."/>
            <person name="Haon M."/>
            <person name="Grisel S."/>
            <person name="Petersen M."/>
            <person name="Berrin J.G."/>
            <person name="Delaux P.M."/>
            <person name="Dal Grande F."/>
            <person name="Keller J."/>
        </authorList>
    </citation>
    <scope>NUCLEOTIDE SEQUENCE [LARGE SCALE GENOMIC DNA]</scope>
    <source>
        <strain evidence="1 2">SAG 2036</strain>
    </source>
</reference>
<protein>
    <submittedName>
        <fullName evidence="1">Uncharacterized protein</fullName>
    </submittedName>
</protein>
<evidence type="ECO:0000313" key="2">
    <source>
        <dbReference type="Proteomes" id="UP001465755"/>
    </source>
</evidence>
<dbReference type="Proteomes" id="UP001465755">
    <property type="component" value="Unassembled WGS sequence"/>
</dbReference>
<accession>A0AAW1NSQ7</accession>
<organism evidence="1 2">
    <name type="scientific">Symbiochloris irregularis</name>
    <dbReference type="NCBI Taxonomy" id="706552"/>
    <lineage>
        <taxon>Eukaryota</taxon>
        <taxon>Viridiplantae</taxon>
        <taxon>Chlorophyta</taxon>
        <taxon>core chlorophytes</taxon>
        <taxon>Trebouxiophyceae</taxon>
        <taxon>Trebouxiales</taxon>
        <taxon>Trebouxiaceae</taxon>
        <taxon>Symbiochloris</taxon>
    </lineage>
</organism>
<name>A0AAW1NSQ7_9CHLO</name>